<dbReference type="AlphaFoldDB" id="A0A183DE75"/>
<evidence type="ECO:0000256" key="1">
    <source>
        <dbReference type="SAM" id="Phobius"/>
    </source>
</evidence>
<reference evidence="2 3" key="2">
    <citation type="submission" date="2018-11" db="EMBL/GenBank/DDBJ databases">
        <authorList>
            <consortium name="Pathogen Informatics"/>
        </authorList>
    </citation>
    <scope>NUCLEOTIDE SEQUENCE [LARGE SCALE GENOMIC DNA]</scope>
</reference>
<evidence type="ECO:0000313" key="3">
    <source>
        <dbReference type="Proteomes" id="UP000271098"/>
    </source>
</evidence>
<sequence length="105" mass="11669">MKSQAENSTEEVPSLTLNIELSGVRVLDVRLTCYTAFHVDHTYASFAAIDGTQKLSSAVYVSSPVHDLRYSLFAFSAHFGTLLSILVFYISLKSKKKHITMHISS</sequence>
<evidence type="ECO:0000313" key="4">
    <source>
        <dbReference type="WBParaSite" id="GPUH_0000702501-mRNA-1"/>
    </source>
</evidence>
<dbReference type="EMBL" id="UYRT01017465">
    <property type="protein sequence ID" value="VDK56919.1"/>
    <property type="molecule type" value="Genomic_DNA"/>
</dbReference>
<dbReference type="WBParaSite" id="GPUH_0000702501-mRNA-1">
    <property type="protein sequence ID" value="GPUH_0000702501-mRNA-1"/>
    <property type="gene ID" value="GPUH_0000702501"/>
</dbReference>
<reference evidence="4" key="1">
    <citation type="submission" date="2016-06" db="UniProtKB">
        <authorList>
            <consortium name="WormBaseParasite"/>
        </authorList>
    </citation>
    <scope>IDENTIFICATION</scope>
</reference>
<gene>
    <name evidence="2" type="ORF">GPUH_LOCUS7016</name>
</gene>
<keyword evidence="1" id="KW-0812">Transmembrane</keyword>
<organism evidence="4">
    <name type="scientific">Gongylonema pulchrum</name>
    <dbReference type="NCBI Taxonomy" id="637853"/>
    <lineage>
        <taxon>Eukaryota</taxon>
        <taxon>Metazoa</taxon>
        <taxon>Ecdysozoa</taxon>
        <taxon>Nematoda</taxon>
        <taxon>Chromadorea</taxon>
        <taxon>Rhabditida</taxon>
        <taxon>Spirurina</taxon>
        <taxon>Spiruromorpha</taxon>
        <taxon>Spiruroidea</taxon>
        <taxon>Gongylonematidae</taxon>
        <taxon>Gongylonema</taxon>
    </lineage>
</organism>
<protein>
    <submittedName>
        <fullName evidence="4">Transmembrane protein 106A</fullName>
    </submittedName>
</protein>
<evidence type="ECO:0000313" key="2">
    <source>
        <dbReference type="EMBL" id="VDK56919.1"/>
    </source>
</evidence>
<dbReference type="OrthoDB" id="5892665at2759"/>
<feature type="transmembrane region" description="Helical" evidence="1">
    <location>
        <begin position="70"/>
        <end position="92"/>
    </location>
</feature>
<keyword evidence="1" id="KW-0472">Membrane</keyword>
<name>A0A183DE75_9BILA</name>
<proteinExistence type="predicted"/>
<keyword evidence="3" id="KW-1185">Reference proteome</keyword>
<accession>A0A183DE75</accession>
<dbReference type="Proteomes" id="UP000271098">
    <property type="component" value="Unassembled WGS sequence"/>
</dbReference>
<keyword evidence="1" id="KW-1133">Transmembrane helix</keyword>